<sequence>MHKEVHPQQLPRRRTEQGRIRLPRSMRREVLRGQHQGVREDARRGAGETRRWWIHEVEQEYSADDGRDPRGCERECIALKALAFDGAMRPTRLRAVM</sequence>
<feature type="region of interest" description="Disordered" evidence="1">
    <location>
        <begin position="1"/>
        <end position="25"/>
    </location>
</feature>
<proteinExistence type="predicted"/>
<name>A0A2G5IED7_CERBT</name>
<evidence type="ECO:0000256" key="1">
    <source>
        <dbReference type="SAM" id="MobiDB-lite"/>
    </source>
</evidence>
<dbReference type="EMBL" id="LKMD01000099">
    <property type="protein sequence ID" value="PIB03228.1"/>
    <property type="molecule type" value="Genomic_DNA"/>
</dbReference>
<organism evidence="2 3">
    <name type="scientific">Cercospora beticola</name>
    <name type="common">Sugarbeet leaf spot fungus</name>
    <dbReference type="NCBI Taxonomy" id="122368"/>
    <lineage>
        <taxon>Eukaryota</taxon>
        <taxon>Fungi</taxon>
        <taxon>Dikarya</taxon>
        <taxon>Ascomycota</taxon>
        <taxon>Pezizomycotina</taxon>
        <taxon>Dothideomycetes</taxon>
        <taxon>Dothideomycetidae</taxon>
        <taxon>Mycosphaerellales</taxon>
        <taxon>Mycosphaerellaceae</taxon>
        <taxon>Cercospora</taxon>
    </lineage>
</organism>
<evidence type="ECO:0000313" key="2">
    <source>
        <dbReference type="EMBL" id="PIB03228.1"/>
    </source>
</evidence>
<dbReference type="Proteomes" id="UP000230605">
    <property type="component" value="Chromosome 10"/>
</dbReference>
<comment type="caution">
    <text evidence="2">The sequence shown here is derived from an EMBL/GenBank/DDBJ whole genome shotgun (WGS) entry which is preliminary data.</text>
</comment>
<evidence type="ECO:0000313" key="3">
    <source>
        <dbReference type="Proteomes" id="UP000230605"/>
    </source>
</evidence>
<reference evidence="2 3" key="1">
    <citation type="submission" date="2015-10" db="EMBL/GenBank/DDBJ databases">
        <title>The cercosporin biosynthetic gene cluster was horizontally transferred to several fungal lineages and shown to be expanded in Cercospora beticola based on microsynteny with recipient genomes.</title>
        <authorList>
            <person name="De Jonge R."/>
            <person name="Ebert M.K."/>
            <person name="Suttle J.C."/>
            <person name="Jurick Ii W.M."/>
            <person name="Secor G.A."/>
            <person name="Thomma B.P."/>
            <person name="Van De Peer Y."/>
            <person name="Bolton M.D."/>
        </authorList>
    </citation>
    <scope>NUCLEOTIDE SEQUENCE [LARGE SCALE GENOMIC DNA]</scope>
    <source>
        <strain evidence="2 3">09-40</strain>
    </source>
</reference>
<gene>
    <name evidence="2" type="ORF">CB0940_11676</name>
</gene>
<accession>A0A2G5IED7</accession>
<protein>
    <submittedName>
        <fullName evidence="2">Uncharacterized protein</fullName>
    </submittedName>
</protein>
<dbReference type="AlphaFoldDB" id="A0A2G5IED7"/>